<dbReference type="InterPro" id="IPR051784">
    <property type="entry name" value="Nod_factor_ABC_transporter"/>
</dbReference>
<evidence type="ECO:0000256" key="5">
    <source>
        <dbReference type="SAM" id="Phobius"/>
    </source>
</evidence>
<dbReference type="InterPro" id="IPR013525">
    <property type="entry name" value="ABC2_TM"/>
</dbReference>
<keyword evidence="4 5" id="KW-0472">Membrane</keyword>
<dbReference type="Proteomes" id="UP000253090">
    <property type="component" value="Unassembled WGS sequence"/>
</dbReference>
<feature type="domain" description="ABC-2 type transporter transmembrane" evidence="6">
    <location>
        <begin position="5"/>
        <end position="108"/>
    </location>
</feature>
<organism evidence="7 8">
    <name type="scientific">Fontibacillus phaseoli</name>
    <dbReference type="NCBI Taxonomy" id="1416533"/>
    <lineage>
        <taxon>Bacteria</taxon>
        <taxon>Bacillati</taxon>
        <taxon>Bacillota</taxon>
        <taxon>Bacilli</taxon>
        <taxon>Bacillales</taxon>
        <taxon>Paenibacillaceae</taxon>
        <taxon>Fontibacillus</taxon>
    </lineage>
</organism>
<comment type="subcellular location">
    <subcellularLocation>
        <location evidence="1">Membrane</location>
        <topology evidence="1">Multi-pass membrane protein</topology>
    </subcellularLocation>
</comment>
<reference evidence="7 8" key="1">
    <citation type="submission" date="2018-07" db="EMBL/GenBank/DDBJ databases">
        <title>Genomic Encyclopedia of Type Strains, Phase III (KMG-III): the genomes of soil and plant-associated and newly described type strains.</title>
        <authorList>
            <person name="Whitman W."/>
        </authorList>
    </citation>
    <scope>NUCLEOTIDE SEQUENCE [LARGE SCALE GENOMIC DNA]</scope>
    <source>
        <strain evidence="7 8">CECT 8333</strain>
    </source>
</reference>
<evidence type="ECO:0000256" key="3">
    <source>
        <dbReference type="ARBA" id="ARBA00022989"/>
    </source>
</evidence>
<sequence>MTGARTVLTLVVSACILITGTLLFGFGLGLTNLLGILLVLLIGSVCFTAVGFLAANLSRDESNVNMISNLISFPMLFTSEAFYSLQHAPEWVRVFGQLQPFHYFVRAMNTAVTRPGVFSTDLWTALAALTGFAVLFLATATFTFRWDSERTSRRSLTYRAKRHSSM</sequence>
<dbReference type="Pfam" id="PF01061">
    <property type="entry name" value="ABC2_membrane"/>
    <property type="match status" value="1"/>
</dbReference>
<evidence type="ECO:0000313" key="8">
    <source>
        <dbReference type="Proteomes" id="UP000253090"/>
    </source>
</evidence>
<evidence type="ECO:0000259" key="6">
    <source>
        <dbReference type="Pfam" id="PF01061"/>
    </source>
</evidence>
<dbReference type="GO" id="GO:0140359">
    <property type="term" value="F:ABC-type transporter activity"/>
    <property type="evidence" value="ECO:0007669"/>
    <property type="project" value="InterPro"/>
</dbReference>
<protein>
    <submittedName>
        <fullName evidence="7">ABC-2 family transporter</fullName>
    </submittedName>
</protein>
<accession>A0A369B7Y6</accession>
<feature type="transmembrane region" description="Helical" evidence="5">
    <location>
        <begin position="67"/>
        <end position="85"/>
    </location>
</feature>
<comment type="caution">
    <text evidence="7">The sequence shown here is derived from an EMBL/GenBank/DDBJ whole genome shotgun (WGS) entry which is preliminary data.</text>
</comment>
<evidence type="ECO:0000256" key="4">
    <source>
        <dbReference type="ARBA" id="ARBA00023136"/>
    </source>
</evidence>
<feature type="transmembrane region" description="Helical" evidence="5">
    <location>
        <begin position="33"/>
        <end position="55"/>
    </location>
</feature>
<dbReference type="RefSeq" id="WP_245955002.1">
    <property type="nucleotide sequence ID" value="NZ_QPJW01000011.1"/>
</dbReference>
<dbReference type="GO" id="GO:0016020">
    <property type="term" value="C:membrane"/>
    <property type="evidence" value="ECO:0007669"/>
    <property type="project" value="UniProtKB-SubCell"/>
</dbReference>
<proteinExistence type="predicted"/>
<evidence type="ECO:0000313" key="7">
    <source>
        <dbReference type="EMBL" id="RCX16708.1"/>
    </source>
</evidence>
<dbReference type="EMBL" id="QPJW01000011">
    <property type="protein sequence ID" value="RCX16708.1"/>
    <property type="molecule type" value="Genomic_DNA"/>
</dbReference>
<keyword evidence="8" id="KW-1185">Reference proteome</keyword>
<dbReference type="PANTHER" id="PTHR43229:SF6">
    <property type="entry name" value="ABC-TYPE MULTIDRUG TRANSPORT SYSTEM, PERMEASE COMPONENT"/>
    <property type="match status" value="1"/>
</dbReference>
<keyword evidence="2 5" id="KW-0812">Transmembrane</keyword>
<gene>
    <name evidence="7" type="ORF">DFP94_11155</name>
</gene>
<evidence type="ECO:0000256" key="2">
    <source>
        <dbReference type="ARBA" id="ARBA00022692"/>
    </source>
</evidence>
<feature type="transmembrane region" description="Helical" evidence="5">
    <location>
        <begin position="7"/>
        <end position="27"/>
    </location>
</feature>
<evidence type="ECO:0000256" key="1">
    <source>
        <dbReference type="ARBA" id="ARBA00004141"/>
    </source>
</evidence>
<name>A0A369B7Y6_9BACL</name>
<dbReference type="PANTHER" id="PTHR43229">
    <property type="entry name" value="NODULATION PROTEIN J"/>
    <property type="match status" value="1"/>
</dbReference>
<dbReference type="AlphaFoldDB" id="A0A369B7Y6"/>
<feature type="transmembrane region" description="Helical" evidence="5">
    <location>
        <begin position="122"/>
        <end position="144"/>
    </location>
</feature>
<keyword evidence="3 5" id="KW-1133">Transmembrane helix</keyword>